<sequence>MASNFYKDIDIIWGDGRAKILNNGELLSVSLDKISGSGFQSKNEYLYAKIDMQIKLVPGNSAGTVTAFYLSSKGEYHDEIDFEFLGNLSGDPYILHTNVFCQGKSKREQQFYLWFDPTADFHTYSILWNPLRIVEAFGVPFPKYQPMRLFSSLWNADNWATRGGLVKIDWSKAPFTAYYRNFNTNNACVWSHGTSSCDSNSQPFFSNTKEWMWAKFDYSSQYKLKRVQDKYMIYNYCTDPKRFPQGFPPECYLTHLP</sequence>
<evidence type="ECO:0000313" key="14">
    <source>
        <dbReference type="EMBL" id="KAF3452809.1"/>
    </source>
</evidence>
<evidence type="ECO:0000256" key="2">
    <source>
        <dbReference type="ARBA" id="ARBA00022523"/>
    </source>
</evidence>
<dbReference type="GO" id="GO:0010411">
    <property type="term" value="P:xyloglucan metabolic process"/>
    <property type="evidence" value="ECO:0007669"/>
    <property type="project" value="InterPro"/>
</dbReference>
<comment type="PTM">
    <text evidence="12">Contains at least one intrachain disulfide bond essential for its enzymatic activity.</text>
</comment>
<dbReference type="AlphaFoldDB" id="A0A8K0MNV9"/>
<evidence type="ECO:0000256" key="3">
    <source>
        <dbReference type="ARBA" id="ARBA00022525"/>
    </source>
</evidence>
<dbReference type="SUPFAM" id="SSF49899">
    <property type="entry name" value="Concanavalin A-like lectins/glucanases"/>
    <property type="match status" value="1"/>
</dbReference>
<organism evidence="14 15">
    <name type="scientific">Rhamnella rubrinervis</name>
    <dbReference type="NCBI Taxonomy" id="2594499"/>
    <lineage>
        <taxon>Eukaryota</taxon>
        <taxon>Viridiplantae</taxon>
        <taxon>Streptophyta</taxon>
        <taxon>Embryophyta</taxon>
        <taxon>Tracheophyta</taxon>
        <taxon>Spermatophyta</taxon>
        <taxon>Magnoliopsida</taxon>
        <taxon>eudicotyledons</taxon>
        <taxon>Gunneridae</taxon>
        <taxon>Pentapetalae</taxon>
        <taxon>rosids</taxon>
        <taxon>fabids</taxon>
        <taxon>Rosales</taxon>
        <taxon>Rhamnaceae</taxon>
        <taxon>rhamnoid group</taxon>
        <taxon>Rhamneae</taxon>
        <taxon>Rhamnella</taxon>
    </lineage>
</organism>
<name>A0A8K0MNV9_9ROSA</name>
<keyword evidence="2 12" id="KW-0052">Apoplast</keyword>
<dbReference type="InterPro" id="IPR044791">
    <property type="entry name" value="Beta-glucanase/XTH"/>
</dbReference>
<keyword evidence="15" id="KW-1185">Reference proteome</keyword>
<keyword evidence="9 12" id="KW-0326">Glycosidase</keyword>
<comment type="subcellular location">
    <subcellularLocation>
        <location evidence="12">Secreted</location>
        <location evidence="12">Cell wall</location>
    </subcellularLocation>
    <subcellularLocation>
        <location evidence="12">Secreted</location>
        <location evidence="12">Extracellular space</location>
        <location evidence="12">Apoplast</location>
    </subcellularLocation>
</comment>
<evidence type="ECO:0000256" key="8">
    <source>
        <dbReference type="ARBA" id="ARBA00023180"/>
    </source>
</evidence>
<feature type="active site" description="Proton donor" evidence="10">
    <location>
        <position position="83"/>
    </location>
</feature>
<proteinExistence type="inferred from homology"/>
<dbReference type="Pfam" id="PF06955">
    <property type="entry name" value="XET_C"/>
    <property type="match status" value="1"/>
</dbReference>
<comment type="caution">
    <text evidence="14">The sequence shown here is derived from an EMBL/GenBank/DDBJ whole genome shotgun (WGS) entry which is preliminary data.</text>
</comment>
<dbReference type="PROSITE" id="PS01034">
    <property type="entry name" value="GH16_1"/>
    <property type="match status" value="1"/>
</dbReference>
<comment type="function">
    <text evidence="12">Catalyzes xyloglucan endohydrolysis (XEH) and/or endotransglycosylation (XET). Cleaves and religates xyloglucan polymers, an essential constituent of the primary cell wall, and thereby participates in cell wall construction of growing tissues.</text>
</comment>
<dbReference type="GO" id="GO:0042546">
    <property type="term" value="P:cell wall biogenesis"/>
    <property type="evidence" value="ECO:0007669"/>
    <property type="project" value="InterPro"/>
</dbReference>
<reference evidence="14" key="1">
    <citation type="submission" date="2020-03" db="EMBL/GenBank/DDBJ databases">
        <title>A high-quality chromosome-level genome assembly of a woody plant with both climbing and erect habits, Rhamnella rubrinervis.</title>
        <authorList>
            <person name="Lu Z."/>
            <person name="Yang Y."/>
            <person name="Zhu X."/>
            <person name="Sun Y."/>
        </authorList>
    </citation>
    <scope>NUCLEOTIDE SEQUENCE</scope>
    <source>
        <strain evidence="14">BYM</strain>
        <tissue evidence="14">Leaf</tissue>
    </source>
</reference>
<dbReference type="EMBL" id="VOIH02000002">
    <property type="protein sequence ID" value="KAF3452809.1"/>
    <property type="molecule type" value="Genomic_DNA"/>
</dbReference>
<evidence type="ECO:0000256" key="1">
    <source>
        <dbReference type="ARBA" id="ARBA00022512"/>
    </source>
</evidence>
<dbReference type="GO" id="GO:0016762">
    <property type="term" value="F:xyloglucan:xyloglucosyl transferase activity"/>
    <property type="evidence" value="ECO:0007669"/>
    <property type="project" value="UniProtKB-EC"/>
</dbReference>
<dbReference type="PROSITE" id="PS51762">
    <property type="entry name" value="GH16_2"/>
    <property type="match status" value="1"/>
</dbReference>
<dbReference type="Gene3D" id="2.60.120.200">
    <property type="match status" value="1"/>
</dbReference>
<dbReference type="Pfam" id="PF00722">
    <property type="entry name" value="Glyco_hydro_16"/>
    <property type="match status" value="1"/>
</dbReference>
<dbReference type="CDD" id="cd02176">
    <property type="entry name" value="GH16_XET"/>
    <property type="match status" value="1"/>
</dbReference>
<keyword evidence="12" id="KW-0961">Cell wall biogenesis/degradation</keyword>
<evidence type="ECO:0000256" key="4">
    <source>
        <dbReference type="ARBA" id="ARBA00022679"/>
    </source>
</evidence>
<dbReference type="PIRSF" id="PIRSF005604">
    <property type="entry name" value="XET"/>
    <property type="match status" value="1"/>
</dbReference>
<keyword evidence="7" id="KW-1015">Disulfide bond</keyword>
<evidence type="ECO:0000256" key="6">
    <source>
        <dbReference type="ARBA" id="ARBA00022801"/>
    </source>
</evidence>
<protein>
    <recommendedName>
        <fullName evidence="12">Xyloglucan endotransglucosylase/hydrolase</fullName>
        <ecNumber evidence="12">2.4.1.207</ecNumber>
    </recommendedName>
</protein>
<dbReference type="GO" id="GO:0004553">
    <property type="term" value="F:hydrolase activity, hydrolyzing O-glycosyl compounds"/>
    <property type="evidence" value="ECO:0007669"/>
    <property type="project" value="InterPro"/>
</dbReference>
<dbReference type="InterPro" id="IPR016455">
    <property type="entry name" value="XTH"/>
</dbReference>
<dbReference type="OrthoDB" id="4781at2759"/>
<evidence type="ECO:0000256" key="11">
    <source>
        <dbReference type="PIRSR" id="PIRSR005604-2"/>
    </source>
</evidence>
<dbReference type="InterPro" id="IPR008263">
    <property type="entry name" value="GH16_AS"/>
</dbReference>
<evidence type="ECO:0000313" key="15">
    <source>
        <dbReference type="Proteomes" id="UP000796880"/>
    </source>
</evidence>
<evidence type="ECO:0000256" key="9">
    <source>
        <dbReference type="ARBA" id="ARBA00023295"/>
    </source>
</evidence>
<feature type="glycosylation site" description="N-linked (GlcNAc...) asparagine" evidence="11">
    <location>
        <position position="87"/>
    </location>
</feature>
<dbReference type="Proteomes" id="UP000796880">
    <property type="component" value="Unassembled WGS sequence"/>
</dbReference>
<evidence type="ECO:0000259" key="13">
    <source>
        <dbReference type="PROSITE" id="PS51762"/>
    </source>
</evidence>
<feature type="domain" description="GH16" evidence="13">
    <location>
        <begin position="1"/>
        <end position="179"/>
    </location>
</feature>
<dbReference type="GO" id="GO:0048046">
    <property type="term" value="C:apoplast"/>
    <property type="evidence" value="ECO:0007669"/>
    <property type="project" value="UniProtKB-SubCell"/>
</dbReference>
<keyword evidence="8" id="KW-0325">Glycoprotein</keyword>
<accession>A0A8K0MNV9</accession>
<dbReference type="GO" id="GO:0071555">
    <property type="term" value="P:cell wall organization"/>
    <property type="evidence" value="ECO:0007669"/>
    <property type="project" value="UniProtKB-KW"/>
</dbReference>
<evidence type="ECO:0000256" key="5">
    <source>
        <dbReference type="ARBA" id="ARBA00022729"/>
    </source>
</evidence>
<keyword evidence="3 12" id="KW-0964">Secreted</keyword>
<dbReference type="FunFam" id="2.60.120.200:FF:000025">
    <property type="entry name" value="Xyloglucan endotransglucosylase/hydrolase"/>
    <property type="match status" value="1"/>
</dbReference>
<dbReference type="EC" id="2.4.1.207" evidence="12"/>
<dbReference type="InterPro" id="IPR013320">
    <property type="entry name" value="ConA-like_dom_sf"/>
</dbReference>
<comment type="similarity">
    <text evidence="12">Belongs to the glycosyl hydrolase 16 family.</text>
</comment>
<keyword evidence="4 12" id="KW-0808">Transferase</keyword>
<keyword evidence="5" id="KW-0732">Signal</keyword>
<gene>
    <name evidence="14" type="ORF">FNV43_RR03242</name>
</gene>
<keyword evidence="1 12" id="KW-0134">Cell wall</keyword>
<feature type="active site" description="Nucleophile" evidence="10">
    <location>
        <position position="79"/>
    </location>
</feature>
<evidence type="ECO:0000256" key="10">
    <source>
        <dbReference type="PIRSR" id="PIRSR005604-1"/>
    </source>
</evidence>
<dbReference type="InterPro" id="IPR000757">
    <property type="entry name" value="Beta-glucanase-like"/>
</dbReference>
<dbReference type="PANTHER" id="PTHR31062">
    <property type="entry name" value="XYLOGLUCAN ENDOTRANSGLUCOSYLASE/HYDROLASE PROTEIN 8-RELATED"/>
    <property type="match status" value="1"/>
</dbReference>
<keyword evidence="6 12" id="KW-0378">Hydrolase</keyword>
<dbReference type="InterPro" id="IPR010713">
    <property type="entry name" value="XET_C"/>
</dbReference>
<evidence type="ECO:0000256" key="7">
    <source>
        <dbReference type="ARBA" id="ARBA00023157"/>
    </source>
</evidence>
<evidence type="ECO:0000256" key="12">
    <source>
        <dbReference type="RuleBase" id="RU361120"/>
    </source>
</evidence>